<keyword evidence="4" id="KW-0256">Endoplasmic reticulum</keyword>
<evidence type="ECO:0000313" key="11">
    <source>
        <dbReference type="RefSeq" id="XP_022097535.1"/>
    </source>
</evidence>
<keyword evidence="3" id="KW-0378">Hydrolase</keyword>
<dbReference type="InterPro" id="IPR046401">
    <property type="entry name" value="FITM1/2"/>
</dbReference>
<dbReference type="GO" id="GO:0034389">
    <property type="term" value="P:lipid droplet organization"/>
    <property type="evidence" value="ECO:0007669"/>
    <property type="project" value="InterPro"/>
</dbReference>
<feature type="transmembrane region" description="Helical" evidence="9">
    <location>
        <begin position="52"/>
        <end position="70"/>
    </location>
</feature>
<keyword evidence="6" id="KW-0443">Lipid metabolism</keyword>
<dbReference type="AlphaFoldDB" id="A0A8B7YYG8"/>
<evidence type="ECO:0000256" key="2">
    <source>
        <dbReference type="ARBA" id="ARBA00022692"/>
    </source>
</evidence>
<dbReference type="GeneID" id="110983001"/>
<organism evidence="10 11">
    <name type="scientific">Acanthaster planci</name>
    <name type="common">Crown-of-thorns starfish</name>
    <dbReference type="NCBI Taxonomy" id="133434"/>
    <lineage>
        <taxon>Eukaryota</taxon>
        <taxon>Metazoa</taxon>
        <taxon>Echinodermata</taxon>
        <taxon>Eleutherozoa</taxon>
        <taxon>Asterozoa</taxon>
        <taxon>Asteroidea</taxon>
        <taxon>Valvatacea</taxon>
        <taxon>Valvatida</taxon>
        <taxon>Acanthasteridae</taxon>
        <taxon>Acanthaster</taxon>
    </lineage>
</organism>
<feature type="transmembrane region" description="Helical" evidence="9">
    <location>
        <begin position="272"/>
        <end position="290"/>
    </location>
</feature>
<evidence type="ECO:0000256" key="4">
    <source>
        <dbReference type="ARBA" id="ARBA00022824"/>
    </source>
</evidence>
<keyword evidence="7 9" id="KW-0472">Membrane</keyword>
<comment type="subcellular location">
    <subcellularLocation>
        <location evidence="1">Endoplasmic reticulum membrane</location>
        <topology evidence="1">Multi-pass membrane protein</topology>
    </subcellularLocation>
</comment>
<evidence type="ECO:0000256" key="9">
    <source>
        <dbReference type="SAM" id="Phobius"/>
    </source>
</evidence>
<dbReference type="RefSeq" id="XP_022097535.1">
    <property type="nucleotide sequence ID" value="XM_022241843.1"/>
</dbReference>
<feature type="region of interest" description="Disordered" evidence="8">
    <location>
        <begin position="1"/>
        <end position="29"/>
    </location>
</feature>
<keyword evidence="2 9" id="KW-0812">Transmembrane</keyword>
<dbReference type="GO" id="GO:0010945">
    <property type="term" value="F:coenzyme A diphosphatase activity"/>
    <property type="evidence" value="ECO:0007669"/>
    <property type="project" value="InterPro"/>
</dbReference>
<keyword evidence="10" id="KW-1185">Reference proteome</keyword>
<feature type="transmembrane region" description="Helical" evidence="9">
    <location>
        <begin position="122"/>
        <end position="140"/>
    </location>
</feature>
<sequence length="298" mass="33858">MDKMTERPTESPLPKIRRRMVSNSPDGTETNPVVLHDSVLDVALNKFSNIRAVNLVKFFSVAVTMGSLMYEFYPPARGSYFSDKHNFLNQYFVKLAWGWTMAIHTSFIVFSSLQSPVDAGQVVRGLVRVLLVGTAVWYFWVEIVFHRVMQATGACVGNASLTEVRACIRDGHHWDGFDISGHCFLLIYSALLIHEELQIISNIKSKTPAYHSNSQSAQTMITIPVANVTIGYRSLVNFLQQLFTVLMTLFELLWILMVMMTSIYFHVWSHKLLGTLIAFASWHCTYNLWYQTTLSPGS</sequence>
<dbReference type="Proteomes" id="UP000694845">
    <property type="component" value="Unplaced"/>
</dbReference>
<dbReference type="InterPro" id="IPR019388">
    <property type="entry name" value="FIT"/>
</dbReference>
<dbReference type="GO" id="GO:0019915">
    <property type="term" value="P:lipid storage"/>
    <property type="evidence" value="ECO:0007669"/>
    <property type="project" value="InterPro"/>
</dbReference>
<accession>A0A8B7YYG8</accession>
<dbReference type="GO" id="GO:0005789">
    <property type="term" value="C:endoplasmic reticulum membrane"/>
    <property type="evidence" value="ECO:0007669"/>
    <property type="project" value="UniProtKB-SubCell"/>
</dbReference>
<evidence type="ECO:0000256" key="5">
    <source>
        <dbReference type="ARBA" id="ARBA00022989"/>
    </source>
</evidence>
<dbReference type="Pfam" id="PF10261">
    <property type="entry name" value="FIT"/>
    <property type="match status" value="1"/>
</dbReference>
<dbReference type="OrthoDB" id="5579088at2759"/>
<dbReference type="PANTHER" id="PTHR23129">
    <property type="entry name" value="ACYL-COENZYME A DIPHOSPHATASE FITM2"/>
    <property type="match status" value="1"/>
</dbReference>
<dbReference type="HAMAP" id="MF_03230">
    <property type="entry name" value="FITM2"/>
    <property type="match status" value="1"/>
</dbReference>
<protein>
    <submittedName>
        <fullName evidence="11">Fat storage-inducing transmembrane protein 2-like</fullName>
    </submittedName>
</protein>
<dbReference type="GO" id="GO:0008654">
    <property type="term" value="P:phospholipid biosynthetic process"/>
    <property type="evidence" value="ECO:0007669"/>
    <property type="project" value="TreeGrafter"/>
</dbReference>
<evidence type="ECO:0000256" key="3">
    <source>
        <dbReference type="ARBA" id="ARBA00022801"/>
    </source>
</evidence>
<dbReference type="PANTHER" id="PTHR23129:SF0">
    <property type="entry name" value="ACYL-COENZYME A DIPHOSPHATASE FITM2"/>
    <property type="match status" value="1"/>
</dbReference>
<dbReference type="OMA" id="TYRFWYL"/>
<evidence type="ECO:0000256" key="6">
    <source>
        <dbReference type="ARBA" id="ARBA00023098"/>
    </source>
</evidence>
<reference evidence="11" key="1">
    <citation type="submission" date="2025-08" db="UniProtKB">
        <authorList>
            <consortium name="RefSeq"/>
        </authorList>
    </citation>
    <scope>IDENTIFICATION</scope>
</reference>
<evidence type="ECO:0000256" key="8">
    <source>
        <dbReference type="SAM" id="MobiDB-lite"/>
    </source>
</evidence>
<evidence type="ECO:0000256" key="1">
    <source>
        <dbReference type="ARBA" id="ARBA00004477"/>
    </source>
</evidence>
<evidence type="ECO:0000313" key="10">
    <source>
        <dbReference type="Proteomes" id="UP000694845"/>
    </source>
</evidence>
<name>A0A8B7YYG8_ACAPL</name>
<proteinExistence type="inferred from homology"/>
<evidence type="ECO:0000256" key="7">
    <source>
        <dbReference type="ARBA" id="ARBA00023136"/>
    </source>
</evidence>
<keyword evidence="5 9" id="KW-1133">Transmembrane helix</keyword>
<feature type="transmembrane region" description="Helical" evidence="9">
    <location>
        <begin position="242"/>
        <end position="265"/>
    </location>
</feature>
<feature type="transmembrane region" description="Helical" evidence="9">
    <location>
        <begin position="90"/>
        <end position="110"/>
    </location>
</feature>
<gene>
    <name evidence="11" type="primary">LOC110983001</name>
</gene>
<dbReference type="KEGG" id="aplc:110983001"/>